<dbReference type="AlphaFoldDB" id="A0ABC8UYA2"/>
<dbReference type="Gene3D" id="3.40.50.2000">
    <property type="entry name" value="Glycogen Phosphorylase B"/>
    <property type="match status" value="3"/>
</dbReference>
<evidence type="ECO:0000256" key="1">
    <source>
        <dbReference type="ARBA" id="ARBA00009995"/>
    </source>
</evidence>
<evidence type="ECO:0000256" key="2">
    <source>
        <dbReference type="ARBA" id="ARBA00022676"/>
    </source>
</evidence>
<dbReference type="PANTHER" id="PTHR48048:SF76">
    <property type="entry name" value="UDP-GLYCOSYLTRANSFERASE 708D1-LIKE"/>
    <property type="match status" value="1"/>
</dbReference>
<sequence length="435" mass="47620">MSKANNSQRTPPHVALFPSAGMDHLTPFLRLATMLASQNCVVTLVTAQPPVSAAESTYLSSFLASHAQIKGLEFQVLPFEPTNLTTDDPFFLQFEATRRSIADDLCIPNYIVLTTSARFFSLMANRPHLTLEKYAKFSGSDKSLEIPGLAPLPLSSIPPPLFNSDHLFTTLITSNATSLSKAKGILMNTFDGFDPETIAALNNGRVISNLPPVLPVGPFETYELKQGHHLPWLDDQPAESVLYVSFGSRTTMSKDQIRELGHGVERSGCRFLWVLKAKKVDKEELEELLGVSFLERTKNKGMVVKGWVNQEAILEHPAIGGFLSHCGWNSVMEVTRQGLPILAWPQHGDQKINAEVAEKAGLGLWIRQWGWGGGGGGGVRLVRGEEIGEKVIELMGDENLRAKARKVGEEARKAGDEGGSSKKVLQGVIEMLKPI</sequence>
<dbReference type="Pfam" id="PF00201">
    <property type="entry name" value="UDPGT"/>
    <property type="match status" value="1"/>
</dbReference>
<evidence type="ECO:0000256" key="3">
    <source>
        <dbReference type="ARBA" id="ARBA00022679"/>
    </source>
</evidence>
<accession>A0ABC8UYA2</accession>
<comment type="similarity">
    <text evidence="1">Belongs to the UDP-glycosyltransferase family.</text>
</comment>
<gene>
    <name evidence="4" type="ORF">ILEXP_LOCUS56526</name>
</gene>
<dbReference type="CDD" id="cd03784">
    <property type="entry name" value="GT1_Gtf-like"/>
    <property type="match status" value="1"/>
</dbReference>
<name>A0ABC8UYA2_9AQUA</name>
<keyword evidence="3" id="KW-0808">Transferase</keyword>
<evidence type="ECO:0008006" key="6">
    <source>
        <dbReference type="Google" id="ProtNLM"/>
    </source>
</evidence>
<reference evidence="4 5" key="1">
    <citation type="submission" date="2024-02" db="EMBL/GenBank/DDBJ databases">
        <authorList>
            <person name="Vignale AGUSTIN F."/>
            <person name="Sosa J E."/>
            <person name="Modenutti C."/>
        </authorList>
    </citation>
    <scope>NUCLEOTIDE SEQUENCE [LARGE SCALE GENOMIC DNA]</scope>
</reference>
<dbReference type="Proteomes" id="UP001642360">
    <property type="component" value="Unassembled WGS sequence"/>
</dbReference>
<protein>
    <recommendedName>
        <fullName evidence="6">Glycosyltransferase</fullName>
    </recommendedName>
</protein>
<organism evidence="4 5">
    <name type="scientific">Ilex paraguariensis</name>
    <name type="common">yerba mate</name>
    <dbReference type="NCBI Taxonomy" id="185542"/>
    <lineage>
        <taxon>Eukaryota</taxon>
        <taxon>Viridiplantae</taxon>
        <taxon>Streptophyta</taxon>
        <taxon>Embryophyta</taxon>
        <taxon>Tracheophyta</taxon>
        <taxon>Spermatophyta</taxon>
        <taxon>Magnoliopsida</taxon>
        <taxon>eudicotyledons</taxon>
        <taxon>Gunneridae</taxon>
        <taxon>Pentapetalae</taxon>
        <taxon>asterids</taxon>
        <taxon>campanulids</taxon>
        <taxon>Aquifoliales</taxon>
        <taxon>Aquifoliaceae</taxon>
        <taxon>Ilex</taxon>
    </lineage>
</organism>
<dbReference type="InterPro" id="IPR050481">
    <property type="entry name" value="UDP-glycosyltransf_plant"/>
</dbReference>
<dbReference type="InterPro" id="IPR002213">
    <property type="entry name" value="UDP_glucos_trans"/>
</dbReference>
<evidence type="ECO:0000313" key="4">
    <source>
        <dbReference type="EMBL" id="CAK9186045.1"/>
    </source>
</evidence>
<proteinExistence type="inferred from homology"/>
<dbReference type="SUPFAM" id="SSF53756">
    <property type="entry name" value="UDP-Glycosyltransferase/glycogen phosphorylase"/>
    <property type="match status" value="1"/>
</dbReference>
<dbReference type="PANTHER" id="PTHR48048">
    <property type="entry name" value="GLYCOSYLTRANSFERASE"/>
    <property type="match status" value="1"/>
</dbReference>
<dbReference type="FunFam" id="3.40.50.2000:FF:000056">
    <property type="entry name" value="Glycosyltransferase"/>
    <property type="match status" value="1"/>
</dbReference>
<dbReference type="EMBL" id="CAUOFW020009501">
    <property type="protein sequence ID" value="CAK9186045.1"/>
    <property type="molecule type" value="Genomic_DNA"/>
</dbReference>
<comment type="caution">
    <text evidence="4">The sequence shown here is derived from an EMBL/GenBank/DDBJ whole genome shotgun (WGS) entry which is preliminary data.</text>
</comment>
<evidence type="ECO:0000313" key="5">
    <source>
        <dbReference type="Proteomes" id="UP001642360"/>
    </source>
</evidence>
<keyword evidence="5" id="KW-1185">Reference proteome</keyword>
<dbReference type="GO" id="GO:0035251">
    <property type="term" value="F:UDP-glucosyltransferase activity"/>
    <property type="evidence" value="ECO:0007669"/>
    <property type="project" value="UniProtKB-ARBA"/>
</dbReference>
<keyword evidence="2" id="KW-0328">Glycosyltransferase</keyword>